<reference evidence="2" key="1">
    <citation type="submission" date="2016-11" db="EMBL/GenBank/DDBJ databases">
        <title>The genome of Nicotiana attenuata.</title>
        <authorList>
            <person name="Xu S."/>
            <person name="Brockmoeller T."/>
            <person name="Gaquerel E."/>
            <person name="Navarro A."/>
            <person name="Kuhl H."/>
            <person name="Gase K."/>
            <person name="Ling Z."/>
            <person name="Zhou W."/>
            <person name="Kreitzer C."/>
            <person name="Stanke M."/>
            <person name="Tang H."/>
            <person name="Lyons E."/>
            <person name="Pandey P."/>
            <person name="Pandey S.P."/>
            <person name="Timmermann B."/>
            <person name="Baldwin I.T."/>
        </authorList>
    </citation>
    <scope>NUCLEOTIDE SEQUENCE [LARGE SCALE GENOMIC DNA]</scope>
    <source>
        <strain evidence="2">UT</strain>
    </source>
</reference>
<sequence length="79" mass="8902">MVAPKHRRKIRNTIGNLAGTSPKTSNETFEARTLDSNRKPHSIHGILVRICRVYELFSGRFRRLKIGASGRFQGCFMGG</sequence>
<proteinExistence type="predicted"/>
<evidence type="ECO:0000256" key="1">
    <source>
        <dbReference type="SAM" id="MobiDB-lite"/>
    </source>
</evidence>
<evidence type="ECO:0000313" key="2">
    <source>
        <dbReference type="EMBL" id="OIT21847.1"/>
    </source>
</evidence>
<dbReference type="Proteomes" id="UP000187609">
    <property type="component" value="Unassembled WGS sequence"/>
</dbReference>
<gene>
    <name evidence="2" type="ORF">A4A49_32779</name>
</gene>
<dbReference type="AlphaFoldDB" id="A0A1J6KJ31"/>
<feature type="compositionally biased region" description="Basic residues" evidence="1">
    <location>
        <begin position="1"/>
        <end position="11"/>
    </location>
</feature>
<protein>
    <submittedName>
        <fullName evidence="2">Uncharacterized protein</fullName>
    </submittedName>
</protein>
<feature type="region of interest" description="Disordered" evidence="1">
    <location>
        <begin position="1"/>
        <end position="33"/>
    </location>
</feature>
<comment type="caution">
    <text evidence="2">The sequence shown here is derived from an EMBL/GenBank/DDBJ whole genome shotgun (WGS) entry which is preliminary data.</text>
</comment>
<evidence type="ECO:0000313" key="3">
    <source>
        <dbReference type="Proteomes" id="UP000187609"/>
    </source>
</evidence>
<keyword evidence="3" id="KW-1185">Reference proteome</keyword>
<accession>A0A1J6KJ31</accession>
<name>A0A1J6KJ31_NICAT</name>
<dbReference type="Gramene" id="OIT21847">
    <property type="protein sequence ID" value="OIT21847"/>
    <property type="gene ID" value="A4A49_32779"/>
</dbReference>
<feature type="compositionally biased region" description="Polar residues" evidence="1">
    <location>
        <begin position="13"/>
        <end position="28"/>
    </location>
</feature>
<organism evidence="2 3">
    <name type="scientific">Nicotiana attenuata</name>
    <name type="common">Coyote tobacco</name>
    <dbReference type="NCBI Taxonomy" id="49451"/>
    <lineage>
        <taxon>Eukaryota</taxon>
        <taxon>Viridiplantae</taxon>
        <taxon>Streptophyta</taxon>
        <taxon>Embryophyta</taxon>
        <taxon>Tracheophyta</taxon>
        <taxon>Spermatophyta</taxon>
        <taxon>Magnoliopsida</taxon>
        <taxon>eudicotyledons</taxon>
        <taxon>Gunneridae</taxon>
        <taxon>Pentapetalae</taxon>
        <taxon>asterids</taxon>
        <taxon>lamiids</taxon>
        <taxon>Solanales</taxon>
        <taxon>Solanaceae</taxon>
        <taxon>Nicotianoideae</taxon>
        <taxon>Nicotianeae</taxon>
        <taxon>Nicotiana</taxon>
    </lineage>
</organism>
<dbReference type="EMBL" id="MJEQ01004065">
    <property type="protein sequence ID" value="OIT21847.1"/>
    <property type="molecule type" value="Genomic_DNA"/>
</dbReference>